<accession>U7QGC9</accession>
<dbReference type="Proteomes" id="UP000017127">
    <property type="component" value="Unassembled WGS sequence"/>
</dbReference>
<evidence type="ECO:0000313" key="2">
    <source>
        <dbReference type="EMBL" id="ERT07019.1"/>
    </source>
</evidence>
<dbReference type="CDD" id="cd00093">
    <property type="entry name" value="HTH_XRE"/>
    <property type="match status" value="1"/>
</dbReference>
<keyword evidence="3" id="KW-1185">Reference proteome</keyword>
<proteinExistence type="predicted"/>
<reference evidence="2 3" key="1">
    <citation type="journal article" date="2013" name="Front. Microbiol.">
        <title>Comparative genomic analyses of the cyanobacterium, Lyngbya aestuarii BL J, a powerful hydrogen producer.</title>
        <authorList>
            <person name="Kothari A."/>
            <person name="Vaughn M."/>
            <person name="Garcia-Pichel F."/>
        </authorList>
    </citation>
    <scope>NUCLEOTIDE SEQUENCE [LARGE SCALE GENOMIC DNA]</scope>
    <source>
        <strain evidence="2 3">BL J</strain>
    </source>
</reference>
<comment type="caution">
    <text evidence="2">The sequence shown here is derived from an EMBL/GenBank/DDBJ whole genome shotgun (WGS) entry which is preliminary data.</text>
</comment>
<protein>
    <submittedName>
        <fullName evidence="2">Helix-turn-helix family protein</fullName>
    </submittedName>
</protein>
<dbReference type="Gene3D" id="1.10.260.40">
    <property type="entry name" value="lambda repressor-like DNA-binding domains"/>
    <property type="match status" value="1"/>
</dbReference>
<evidence type="ECO:0000259" key="1">
    <source>
        <dbReference type="PROSITE" id="PS50943"/>
    </source>
</evidence>
<dbReference type="InterPro" id="IPR010982">
    <property type="entry name" value="Lambda_DNA-bd_dom_sf"/>
</dbReference>
<organism evidence="2 3">
    <name type="scientific">Lyngbya aestuarii BL J</name>
    <dbReference type="NCBI Taxonomy" id="1348334"/>
    <lineage>
        <taxon>Bacteria</taxon>
        <taxon>Bacillati</taxon>
        <taxon>Cyanobacteriota</taxon>
        <taxon>Cyanophyceae</taxon>
        <taxon>Oscillatoriophycideae</taxon>
        <taxon>Oscillatoriales</taxon>
        <taxon>Microcoleaceae</taxon>
        <taxon>Lyngbya</taxon>
    </lineage>
</organism>
<dbReference type="RefSeq" id="WP_023066789.1">
    <property type="nucleotide sequence ID" value="NZ_AUZM01000027.1"/>
</dbReference>
<dbReference type="Pfam" id="PF01381">
    <property type="entry name" value="HTH_3"/>
    <property type="match status" value="1"/>
</dbReference>
<name>U7QGC9_9CYAN</name>
<sequence>MEMSLIHMKKSIPILILTLRKRLGLSQEKLAVQLGVSFQTVNRWERGRTQPSHLALQAIKQKLIEMDQEGADLLFLYFGCDPNKIKGENCKN</sequence>
<dbReference type="InterPro" id="IPR001387">
    <property type="entry name" value="Cro/C1-type_HTH"/>
</dbReference>
<dbReference type="EMBL" id="AUZM01000027">
    <property type="protein sequence ID" value="ERT07019.1"/>
    <property type="molecule type" value="Genomic_DNA"/>
</dbReference>
<dbReference type="AlphaFoldDB" id="U7QGC9"/>
<evidence type="ECO:0000313" key="3">
    <source>
        <dbReference type="Proteomes" id="UP000017127"/>
    </source>
</evidence>
<gene>
    <name evidence="2" type="ORF">M595_3024</name>
</gene>
<dbReference type="SUPFAM" id="SSF47413">
    <property type="entry name" value="lambda repressor-like DNA-binding domains"/>
    <property type="match status" value="1"/>
</dbReference>
<dbReference type="PATRIC" id="fig|1348334.3.peg.2926"/>
<dbReference type="OrthoDB" id="516913at2"/>
<dbReference type="GO" id="GO:0003677">
    <property type="term" value="F:DNA binding"/>
    <property type="evidence" value="ECO:0007669"/>
    <property type="project" value="InterPro"/>
</dbReference>
<dbReference type="SMART" id="SM00530">
    <property type="entry name" value="HTH_XRE"/>
    <property type="match status" value="1"/>
</dbReference>
<feature type="domain" description="HTH cro/C1-type" evidence="1">
    <location>
        <begin position="16"/>
        <end position="59"/>
    </location>
</feature>
<dbReference type="PROSITE" id="PS50943">
    <property type="entry name" value="HTH_CROC1"/>
    <property type="match status" value="1"/>
</dbReference>